<organism evidence="1">
    <name type="scientific">marine sediment metagenome</name>
    <dbReference type="NCBI Taxonomy" id="412755"/>
    <lineage>
        <taxon>unclassified sequences</taxon>
        <taxon>metagenomes</taxon>
        <taxon>ecological metagenomes</taxon>
    </lineage>
</organism>
<comment type="caution">
    <text evidence="1">The sequence shown here is derived from an EMBL/GenBank/DDBJ whole genome shotgun (WGS) entry which is preliminary data.</text>
</comment>
<feature type="non-terminal residue" evidence="1">
    <location>
        <position position="1"/>
    </location>
</feature>
<accession>X1FYY6</accession>
<name>X1FYY6_9ZZZZ</name>
<dbReference type="EMBL" id="BARU01023245">
    <property type="protein sequence ID" value="GAH50886.1"/>
    <property type="molecule type" value="Genomic_DNA"/>
</dbReference>
<reference evidence="1" key="1">
    <citation type="journal article" date="2014" name="Front. Microbiol.">
        <title>High frequency of phylogenetically diverse reductive dehalogenase-homologous genes in deep subseafloor sedimentary metagenomes.</title>
        <authorList>
            <person name="Kawai M."/>
            <person name="Futagami T."/>
            <person name="Toyoda A."/>
            <person name="Takaki Y."/>
            <person name="Nishi S."/>
            <person name="Hori S."/>
            <person name="Arai W."/>
            <person name="Tsubouchi T."/>
            <person name="Morono Y."/>
            <person name="Uchiyama I."/>
            <person name="Ito T."/>
            <person name="Fujiyama A."/>
            <person name="Inagaki F."/>
            <person name="Takami H."/>
        </authorList>
    </citation>
    <scope>NUCLEOTIDE SEQUENCE</scope>
    <source>
        <strain evidence="1">Expedition CK06-06</strain>
    </source>
</reference>
<sequence>EDGVTVTLTEVLGKDGEAWITVSAAPGRQAGLLIAAGEIVDLLVRGSVYGEVLLCKP</sequence>
<dbReference type="AlphaFoldDB" id="X1FYY6"/>
<proteinExistence type="predicted"/>
<evidence type="ECO:0000313" key="1">
    <source>
        <dbReference type="EMBL" id="GAH50886.1"/>
    </source>
</evidence>
<gene>
    <name evidence="1" type="ORF">S03H2_37747</name>
</gene>
<protein>
    <submittedName>
        <fullName evidence="1">Uncharacterized protein</fullName>
    </submittedName>
</protein>